<accession>A0A317X5M5</accession>
<dbReference type="Proteomes" id="UP000247233">
    <property type="component" value="Unassembled WGS sequence"/>
</dbReference>
<feature type="compositionally biased region" description="Low complexity" evidence="1">
    <location>
        <begin position="1"/>
        <end position="36"/>
    </location>
</feature>
<dbReference type="VEuPathDB" id="FungiDB:BO70DRAFT_392291"/>
<dbReference type="AlphaFoldDB" id="A0A317X5M5"/>
<organism evidence="2 3">
    <name type="scientific">Aspergillus heteromorphus CBS 117.55</name>
    <dbReference type="NCBI Taxonomy" id="1448321"/>
    <lineage>
        <taxon>Eukaryota</taxon>
        <taxon>Fungi</taxon>
        <taxon>Dikarya</taxon>
        <taxon>Ascomycota</taxon>
        <taxon>Pezizomycotina</taxon>
        <taxon>Eurotiomycetes</taxon>
        <taxon>Eurotiomycetidae</taxon>
        <taxon>Eurotiales</taxon>
        <taxon>Aspergillaceae</taxon>
        <taxon>Aspergillus</taxon>
        <taxon>Aspergillus subgen. Circumdati</taxon>
    </lineage>
</organism>
<name>A0A317X5M5_9EURO</name>
<dbReference type="OrthoDB" id="10590526at2759"/>
<sequence>MSPPSQRTRPPTLLTTSTSTATAASTTSMSTSSFSQDISRAILSASTHTPKAAVALPDRPTRETPLESDVGQRVKPARELSTTFVCWTSVGDSDALT</sequence>
<protein>
    <submittedName>
        <fullName evidence="2">Uncharacterized protein</fullName>
    </submittedName>
</protein>
<evidence type="ECO:0000313" key="2">
    <source>
        <dbReference type="EMBL" id="PWY92922.1"/>
    </source>
</evidence>
<dbReference type="EMBL" id="MSFL01000001">
    <property type="protein sequence ID" value="PWY92922.1"/>
    <property type="molecule type" value="Genomic_DNA"/>
</dbReference>
<evidence type="ECO:0000256" key="1">
    <source>
        <dbReference type="SAM" id="MobiDB-lite"/>
    </source>
</evidence>
<dbReference type="RefSeq" id="XP_025404661.1">
    <property type="nucleotide sequence ID" value="XM_025546275.1"/>
</dbReference>
<keyword evidence="3" id="KW-1185">Reference proteome</keyword>
<reference evidence="2 3" key="1">
    <citation type="submission" date="2016-12" db="EMBL/GenBank/DDBJ databases">
        <title>The genomes of Aspergillus section Nigri reveals drivers in fungal speciation.</title>
        <authorList>
            <consortium name="DOE Joint Genome Institute"/>
            <person name="Vesth T.C."/>
            <person name="Nybo J."/>
            <person name="Theobald S."/>
            <person name="Brandl J."/>
            <person name="Frisvad J.C."/>
            <person name="Nielsen K.F."/>
            <person name="Lyhne E.K."/>
            <person name="Kogle M.E."/>
            <person name="Kuo A."/>
            <person name="Riley R."/>
            <person name="Clum A."/>
            <person name="Nolan M."/>
            <person name="Lipzen A."/>
            <person name="Salamov A."/>
            <person name="Henrissat B."/>
            <person name="Wiebenga A."/>
            <person name="De Vries R.P."/>
            <person name="Grigoriev I.V."/>
            <person name="Mortensen U.H."/>
            <person name="Andersen M.R."/>
            <person name="Baker S.E."/>
        </authorList>
    </citation>
    <scope>NUCLEOTIDE SEQUENCE [LARGE SCALE GENOMIC DNA]</scope>
    <source>
        <strain evidence="2 3">CBS 117.55</strain>
    </source>
</reference>
<gene>
    <name evidence="2" type="ORF">BO70DRAFT_392291</name>
</gene>
<proteinExistence type="predicted"/>
<comment type="caution">
    <text evidence="2">The sequence shown here is derived from an EMBL/GenBank/DDBJ whole genome shotgun (WGS) entry which is preliminary data.</text>
</comment>
<evidence type="ECO:0000313" key="3">
    <source>
        <dbReference type="Proteomes" id="UP000247233"/>
    </source>
</evidence>
<feature type="compositionally biased region" description="Basic and acidic residues" evidence="1">
    <location>
        <begin position="59"/>
        <end position="74"/>
    </location>
</feature>
<dbReference type="GeneID" id="37068512"/>
<feature type="region of interest" description="Disordered" evidence="1">
    <location>
        <begin position="1"/>
        <end position="74"/>
    </location>
</feature>